<accession>A0A923E236</accession>
<feature type="transmembrane region" description="Helical" evidence="5">
    <location>
        <begin position="149"/>
        <end position="167"/>
    </location>
</feature>
<organism evidence="6 7">
    <name type="scientific">Schaalia hyovaginalis</name>
    <dbReference type="NCBI Taxonomy" id="29316"/>
    <lineage>
        <taxon>Bacteria</taxon>
        <taxon>Bacillati</taxon>
        <taxon>Actinomycetota</taxon>
        <taxon>Actinomycetes</taxon>
        <taxon>Actinomycetales</taxon>
        <taxon>Actinomycetaceae</taxon>
        <taxon>Schaalia</taxon>
    </lineage>
</organism>
<evidence type="ECO:0000256" key="5">
    <source>
        <dbReference type="SAM" id="Phobius"/>
    </source>
</evidence>
<evidence type="ECO:0000256" key="2">
    <source>
        <dbReference type="ARBA" id="ARBA00022692"/>
    </source>
</evidence>
<protein>
    <submittedName>
        <fullName evidence="6">Amino acid transporter</fullName>
    </submittedName>
</protein>
<evidence type="ECO:0000256" key="1">
    <source>
        <dbReference type="ARBA" id="ARBA00004141"/>
    </source>
</evidence>
<dbReference type="PANTHER" id="PTHR47704">
    <property type="entry name" value="POTASSIUM TRANSPORTER KIMA"/>
    <property type="match status" value="1"/>
</dbReference>
<feature type="transmembrane region" description="Helical" evidence="5">
    <location>
        <begin position="221"/>
        <end position="241"/>
    </location>
</feature>
<feature type="transmembrane region" description="Helical" evidence="5">
    <location>
        <begin position="52"/>
        <end position="85"/>
    </location>
</feature>
<gene>
    <name evidence="6" type="ORF">HD592_001121</name>
</gene>
<dbReference type="GO" id="GO:0022857">
    <property type="term" value="F:transmembrane transporter activity"/>
    <property type="evidence" value="ECO:0007669"/>
    <property type="project" value="InterPro"/>
</dbReference>
<feature type="transmembrane region" description="Helical" evidence="5">
    <location>
        <begin position="377"/>
        <end position="399"/>
    </location>
</feature>
<evidence type="ECO:0000313" key="7">
    <source>
        <dbReference type="Proteomes" id="UP000617426"/>
    </source>
</evidence>
<reference evidence="6" key="1">
    <citation type="submission" date="2020-08" db="EMBL/GenBank/DDBJ databases">
        <title>Sequencing the genomes of 1000 actinobacteria strains.</title>
        <authorList>
            <person name="Klenk H.-P."/>
        </authorList>
    </citation>
    <scope>NUCLEOTIDE SEQUENCE</scope>
    <source>
        <strain evidence="6">DSM 10695</strain>
    </source>
</reference>
<dbReference type="EMBL" id="JACHMK010000001">
    <property type="protein sequence ID" value="MBB6334556.1"/>
    <property type="molecule type" value="Genomic_DNA"/>
</dbReference>
<feature type="transmembrane region" description="Helical" evidence="5">
    <location>
        <begin position="472"/>
        <end position="490"/>
    </location>
</feature>
<feature type="transmembrane region" description="Helical" evidence="5">
    <location>
        <begin position="330"/>
        <end position="356"/>
    </location>
</feature>
<evidence type="ECO:0000256" key="3">
    <source>
        <dbReference type="ARBA" id="ARBA00022989"/>
    </source>
</evidence>
<dbReference type="InterPro" id="IPR053153">
    <property type="entry name" value="APC_K+_Transporter"/>
</dbReference>
<feature type="transmembrane region" description="Helical" evidence="5">
    <location>
        <begin position="262"/>
        <end position="283"/>
    </location>
</feature>
<keyword evidence="7" id="KW-1185">Reference proteome</keyword>
<dbReference type="PANTHER" id="PTHR47704:SF1">
    <property type="entry name" value="POTASSIUM TRANSPORTER KIMA"/>
    <property type="match status" value="1"/>
</dbReference>
<keyword evidence="2 5" id="KW-0812">Transmembrane</keyword>
<dbReference type="Pfam" id="PF13520">
    <property type="entry name" value="AA_permease_2"/>
    <property type="match status" value="1"/>
</dbReference>
<dbReference type="AlphaFoldDB" id="A0A923E236"/>
<keyword evidence="4 5" id="KW-0472">Membrane</keyword>
<dbReference type="InterPro" id="IPR002293">
    <property type="entry name" value="AA/rel_permease1"/>
</dbReference>
<feature type="transmembrane region" description="Helical" evidence="5">
    <location>
        <begin position="112"/>
        <end position="137"/>
    </location>
</feature>
<evidence type="ECO:0000313" key="6">
    <source>
        <dbReference type="EMBL" id="MBB6334556.1"/>
    </source>
</evidence>
<comment type="caution">
    <text evidence="6">The sequence shown here is derived from an EMBL/GenBank/DDBJ whole genome shotgun (WGS) entry which is preliminary data.</text>
</comment>
<keyword evidence="3 5" id="KW-1133">Transmembrane helix</keyword>
<proteinExistence type="predicted"/>
<dbReference type="Gene3D" id="1.20.1740.10">
    <property type="entry name" value="Amino acid/polyamine transporter I"/>
    <property type="match status" value="1"/>
</dbReference>
<dbReference type="Proteomes" id="UP000617426">
    <property type="component" value="Unassembled WGS sequence"/>
</dbReference>
<feature type="transmembrane region" description="Helical" evidence="5">
    <location>
        <begin position="179"/>
        <end position="201"/>
    </location>
</feature>
<dbReference type="GO" id="GO:0016020">
    <property type="term" value="C:membrane"/>
    <property type="evidence" value="ECO:0007669"/>
    <property type="project" value="UniProtKB-SubCell"/>
</dbReference>
<comment type="subcellular location">
    <subcellularLocation>
        <location evidence="1">Membrane</location>
        <topology evidence="1">Multi-pass membrane protein</topology>
    </subcellularLocation>
</comment>
<evidence type="ECO:0000256" key="4">
    <source>
        <dbReference type="ARBA" id="ARBA00023136"/>
    </source>
</evidence>
<feature type="transmembrane region" description="Helical" evidence="5">
    <location>
        <begin position="405"/>
        <end position="427"/>
    </location>
</feature>
<feature type="transmembrane region" description="Helical" evidence="5">
    <location>
        <begin position="448"/>
        <end position="466"/>
    </location>
</feature>
<sequence>MLSHVLARGKRILIGRPMRSDAAGHQLLPKRIALPIFASDALSSVAYAPDEILLTLALAGGMAALQSIWVGVVVACVLAVVVLSYRQTVYAYPSGGGDYEVVTTNLGRTWGLVVAAALLVDYILTVAVSISSGAAYLTTAVPFLAGNEVLIAVGLVVILAMLNLRGTKEAGGAFAVPTYVYMFAIALMIVVGAVEFFTGTLGTAPTARYELLPAHGYTDGLVGLGGAFLLMRAFSSGCAALTGVEAISNGVPMFRRPKSKNAAATLALLGGIAATMMLSILLLSRASGVKIVEDPATQLLLDGAPVGEDVTVQPAIGQIASAVFGSGSPLFLLVTTVTGLILVLAANTAFNGFPTLASVLSKDSFLPRQLYKRGDRLAYSNGIVVLSLAAIILIIAFRAETTRLIQLYVLGVFVSFTLSQLGMVRHWNRALRSRQSGIERGAVLRSRAVNIIGFMMTGVVLLIVLITKFAHGAWITLIMIGVVFLIQLGISHHYRTIRSQLRVDDWSAKRALPTRVRALVLVSGLSKPSMRAVAAARASHPSALELVSVVADAQEEAKIRKEWEESGLPIPLTLLSSPYRDLNQVVLQYVRGRRRRSPGEMLIIYMPQFIVRHWWENIMHNQTAGRLRRALVNVPGVVITTVPWKLGEDAEVEGRQLINDPFKRTDNRVGAYDFKKDEG</sequence>
<name>A0A923E236_9ACTO</name>